<protein>
    <recommendedName>
        <fullName evidence="1">Endo-beta-1,6-galactanase-like domain-containing protein</fullName>
    </recommendedName>
</protein>
<evidence type="ECO:0000313" key="2">
    <source>
        <dbReference type="EMBL" id="KAK9790933.1"/>
    </source>
</evidence>
<sequence length="498" mass="55734">MLGEKLKNYLQRLKGRVAPNLVIDPRELQQSFEGWGTSLCWFANVLGACNDATTVNGQLVSVRDHIADLLFNPDKGLGLQICRYNIGGSGWQTKDTGKLRYGANVESFWGPEGQWDWELDAGQRWMLLAARSRGARHFEAFSNSPPYWMTKSGRASGSVQGKAGHDNLAPERYDDFIHYLVTVVRWYHEKHQLTFRTLDPFNEPDTTYWWAGNNQEGCHFDPATQNVILQKLHAALKKDGLLSAGVQLAASDETSIDTAVSSFKSYSPATLDAIAQVNAHAYEGTARAELRDLVYRARKRLWMSEWGCGAAPLKDMGGAIQLAACILRDLNTLQAQAWVYWQAVENSETGNWWGLMQVPFHKPQQVELGKQYWAMMHYSRFIRDGYTILKTRNPSNVVAAISPTSSGKTTAVVVTASGPAQLFTSQRLTTYDFTPFGAKGEGEVTIYRTDARLNMKRIDSFFLTAPLKFSIVIPPMSMTTVVMHFERTGKAPKADGRL</sequence>
<dbReference type="InterPro" id="IPR017853">
    <property type="entry name" value="GH"/>
</dbReference>
<dbReference type="Proteomes" id="UP001465755">
    <property type="component" value="Unassembled WGS sequence"/>
</dbReference>
<dbReference type="AlphaFoldDB" id="A0AAW1NQ10"/>
<dbReference type="Pfam" id="PF14587">
    <property type="entry name" value="Glyco_hydr_30_2"/>
    <property type="match status" value="1"/>
</dbReference>
<name>A0AAW1NQ10_9CHLO</name>
<evidence type="ECO:0000313" key="3">
    <source>
        <dbReference type="Proteomes" id="UP001465755"/>
    </source>
</evidence>
<evidence type="ECO:0000259" key="1">
    <source>
        <dbReference type="Pfam" id="PF14587"/>
    </source>
</evidence>
<comment type="caution">
    <text evidence="2">The sequence shown here is derived from an EMBL/GenBank/DDBJ whole genome shotgun (WGS) entry which is preliminary data.</text>
</comment>
<feature type="domain" description="Endo-beta-1,6-galactanase-like" evidence="1">
    <location>
        <begin position="21"/>
        <end position="251"/>
    </location>
</feature>
<dbReference type="SUPFAM" id="SSF51445">
    <property type="entry name" value="(Trans)glycosidases"/>
    <property type="match status" value="1"/>
</dbReference>
<accession>A0AAW1NQ10</accession>
<dbReference type="Gene3D" id="3.20.20.80">
    <property type="entry name" value="Glycosidases"/>
    <property type="match status" value="1"/>
</dbReference>
<dbReference type="PANTHER" id="PTHR42767:SF1">
    <property type="entry name" value="ENDO-BETA-1,6-GALACTANASE-LIKE DOMAIN-CONTAINING PROTEIN"/>
    <property type="match status" value="1"/>
</dbReference>
<dbReference type="InterPro" id="IPR039743">
    <property type="entry name" value="6GAL/EXGAL"/>
</dbReference>
<organism evidence="2 3">
    <name type="scientific">Symbiochloris irregularis</name>
    <dbReference type="NCBI Taxonomy" id="706552"/>
    <lineage>
        <taxon>Eukaryota</taxon>
        <taxon>Viridiplantae</taxon>
        <taxon>Chlorophyta</taxon>
        <taxon>core chlorophytes</taxon>
        <taxon>Trebouxiophyceae</taxon>
        <taxon>Trebouxiales</taxon>
        <taxon>Trebouxiaceae</taxon>
        <taxon>Symbiochloris</taxon>
    </lineage>
</organism>
<dbReference type="PANTHER" id="PTHR42767">
    <property type="entry name" value="ENDO-BETA-1,6-GALACTANASE"/>
    <property type="match status" value="1"/>
</dbReference>
<dbReference type="GO" id="GO:0004553">
    <property type="term" value="F:hydrolase activity, hydrolyzing O-glycosyl compounds"/>
    <property type="evidence" value="ECO:0007669"/>
    <property type="project" value="InterPro"/>
</dbReference>
<reference evidence="2 3" key="1">
    <citation type="journal article" date="2024" name="Nat. Commun.">
        <title>Phylogenomics reveals the evolutionary origins of lichenization in chlorophyte algae.</title>
        <authorList>
            <person name="Puginier C."/>
            <person name="Libourel C."/>
            <person name="Otte J."/>
            <person name="Skaloud P."/>
            <person name="Haon M."/>
            <person name="Grisel S."/>
            <person name="Petersen M."/>
            <person name="Berrin J.G."/>
            <person name="Delaux P.M."/>
            <person name="Dal Grande F."/>
            <person name="Keller J."/>
        </authorList>
    </citation>
    <scope>NUCLEOTIDE SEQUENCE [LARGE SCALE GENOMIC DNA]</scope>
    <source>
        <strain evidence="2 3">SAG 2036</strain>
    </source>
</reference>
<keyword evidence="3" id="KW-1185">Reference proteome</keyword>
<dbReference type="EMBL" id="JALJOQ010000185">
    <property type="protein sequence ID" value="KAK9790933.1"/>
    <property type="molecule type" value="Genomic_DNA"/>
</dbReference>
<gene>
    <name evidence="2" type="ORF">WJX73_002148</name>
</gene>
<proteinExistence type="predicted"/>
<dbReference type="InterPro" id="IPR039514">
    <property type="entry name" value="6GAL-like"/>
</dbReference>